<dbReference type="InterPro" id="IPR000917">
    <property type="entry name" value="Sulfatase_N"/>
</dbReference>
<dbReference type="InterPro" id="IPR017850">
    <property type="entry name" value="Alkaline_phosphatase_core_sf"/>
</dbReference>
<evidence type="ECO:0000256" key="1">
    <source>
        <dbReference type="ARBA" id="ARBA00008779"/>
    </source>
</evidence>
<comment type="similarity">
    <text evidence="1">Belongs to the sulfatase family.</text>
</comment>
<gene>
    <name evidence="7" type="ORF">ACFO4O_10845</name>
</gene>
<dbReference type="Proteomes" id="UP001595897">
    <property type="component" value="Unassembled WGS sequence"/>
</dbReference>
<keyword evidence="4" id="KW-0325">Glycoprotein</keyword>
<dbReference type="PROSITE" id="PS00523">
    <property type="entry name" value="SULFATASE_1"/>
    <property type="match status" value="1"/>
</dbReference>
<dbReference type="InterPro" id="IPR024607">
    <property type="entry name" value="Sulfatase_CS"/>
</dbReference>
<keyword evidence="8" id="KW-1185">Reference proteome</keyword>
<evidence type="ECO:0000256" key="5">
    <source>
        <dbReference type="SAM" id="MobiDB-lite"/>
    </source>
</evidence>
<keyword evidence="2" id="KW-0732">Signal</keyword>
<feature type="compositionally biased region" description="Basic and acidic residues" evidence="5">
    <location>
        <begin position="564"/>
        <end position="586"/>
    </location>
</feature>
<keyword evidence="3" id="KW-0378">Hydrolase</keyword>
<dbReference type="PANTHER" id="PTHR43108:SF8">
    <property type="entry name" value="SD21168P"/>
    <property type="match status" value="1"/>
</dbReference>
<dbReference type="RefSeq" id="WP_382408406.1">
    <property type="nucleotide sequence ID" value="NZ_JBHSGU010000003.1"/>
</dbReference>
<evidence type="ECO:0000256" key="2">
    <source>
        <dbReference type="ARBA" id="ARBA00022729"/>
    </source>
</evidence>
<organism evidence="7 8">
    <name type="scientific">Glaciecola siphonariae</name>
    <dbReference type="NCBI Taxonomy" id="521012"/>
    <lineage>
        <taxon>Bacteria</taxon>
        <taxon>Pseudomonadati</taxon>
        <taxon>Pseudomonadota</taxon>
        <taxon>Gammaproteobacteria</taxon>
        <taxon>Alteromonadales</taxon>
        <taxon>Alteromonadaceae</taxon>
        <taxon>Glaciecola</taxon>
    </lineage>
</organism>
<dbReference type="SUPFAM" id="SSF53649">
    <property type="entry name" value="Alkaline phosphatase-like"/>
    <property type="match status" value="1"/>
</dbReference>
<evidence type="ECO:0000313" key="8">
    <source>
        <dbReference type="Proteomes" id="UP001595897"/>
    </source>
</evidence>
<dbReference type="EMBL" id="JBHSGU010000003">
    <property type="protein sequence ID" value="MFC4700659.1"/>
    <property type="molecule type" value="Genomic_DNA"/>
</dbReference>
<evidence type="ECO:0000256" key="3">
    <source>
        <dbReference type="ARBA" id="ARBA00022801"/>
    </source>
</evidence>
<accession>A0ABV9LWY0</accession>
<evidence type="ECO:0000256" key="4">
    <source>
        <dbReference type="ARBA" id="ARBA00023180"/>
    </source>
</evidence>
<proteinExistence type="inferred from homology"/>
<dbReference type="CDD" id="cd16031">
    <property type="entry name" value="G6S_like"/>
    <property type="match status" value="1"/>
</dbReference>
<dbReference type="PANTHER" id="PTHR43108">
    <property type="entry name" value="N-ACETYLGLUCOSAMINE-6-SULFATASE FAMILY MEMBER"/>
    <property type="match status" value="1"/>
</dbReference>
<evidence type="ECO:0000313" key="7">
    <source>
        <dbReference type="EMBL" id="MFC4700659.1"/>
    </source>
</evidence>
<comment type="caution">
    <text evidence="7">The sequence shown here is derived from an EMBL/GenBank/DDBJ whole genome shotgun (WGS) entry which is preliminary data.</text>
</comment>
<dbReference type="Pfam" id="PF00884">
    <property type="entry name" value="Sulfatase"/>
    <property type="match status" value="1"/>
</dbReference>
<sequence>MLPSIISSFSRSTRAQLHAGSARRFASSGALGLCLLIGGCAHLQAAASEQDKAHTTQQNVIFILTDDQRYDQLGFMNPEIQTPNIDKLASEGVHFKNAFVTTSLCSPSRASILTGQYMHNHGVVDNNSSAKASSRFFPEYLQQAGYQTAFVGKWHMGGTGGNSHYTDDPQPGFDYWLSFPGQGNYFPVKDATGKTNSFNINGKRVEQKAYITDELTDYSLNWLNEQQKASGANKKPFFLYLSHKAVHADFAPAPRHENIYANVDIALPDSMANTPENYVGKPMWVKNQRNSWHGVDFPYHSTLNVAEYKRQYYRAIAAVDDSIGRIMQYLEDNQLKHNTSVFLMGDNGFLFGEHGLIDKRNAYEESIRVPLLLWSPSMVKPSQSIEKTALGIDIAPTILDIAGAKSPSQFEGDSLLPLINSRFESISGKRAAQWRDSFLYEYYWEFNYPHTPTTFALRTDKYKLIQYHGVWDTEELYDIQNDPKEMNNLIEEPALLRTKVEMREKLFELLADNDGNHTVPYTEKYNSGAVLRNKVGAKAAEFPNKWLRGENAADRTQYFTPDRQLLERNEQEAKGQAKDQAKSSTN</sequence>
<protein>
    <submittedName>
        <fullName evidence="7">Sulfatase</fullName>
    </submittedName>
</protein>
<feature type="domain" description="Sulfatase N-terminal" evidence="6">
    <location>
        <begin position="58"/>
        <end position="404"/>
    </location>
</feature>
<reference evidence="8" key="1">
    <citation type="journal article" date="2019" name="Int. J. Syst. Evol. Microbiol.">
        <title>The Global Catalogue of Microorganisms (GCM) 10K type strain sequencing project: providing services to taxonomists for standard genome sequencing and annotation.</title>
        <authorList>
            <consortium name="The Broad Institute Genomics Platform"/>
            <consortium name="The Broad Institute Genome Sequencing Center for Infectious Disease"/>
            <person name="Wu L."/>
            <person name="Ma J."/>
        </authorList>
    </citation>
    <scope>NUCLEOTIDE SEQUENCE [LARGE SCALE GENOMIC DNA]</scope>
    <source>
        <strain evidence="8">KACC 12507</strain>
    </source>
</reference>
<dbReference type="Gene3D" id="3.40.720.10">
    <property type="entry name" value="Alkaline Phosphatase, subunit A"/>
    <property type="match status" value="1"/>
</dbReference>
<dbReference type="PROSITE" id="PS00149">
    <property type="entry name" value="SULFATASE_2"/>
    <property type="match status" value="1"/>
</dbReference>
<feature type="region of interest" description="Disordered" evidence="5">
    <location>
        <begin position="553"/>
        <end position="586"/>
    </location>
</feature>
<evidence type="ECO:0000259" key="6">
    <source>
        <dbReference type="Pfam" id="PF00884"/>
    </source>
</evidence>
<name>A0ABV9LWY0_9ALTE</name>